<dbReference type="PROSITE" id="PS50885">
    <property type="entry name" value="HAMP"/>
    <property type="match status" value="1"/>
</dbReference>
<proteinExistence type="inferred from homology"/>
<comment type="caution">
    <text evidence="10">The sequence shown here is derived from an EMBL/GenBank/DDBJ whole genome shotgun (WGS) entry which is preliminary data.</text>
</comment>
<gene>
    <name evidence="10" type="ORF">CF651_27075</name>
</gene>
<evidence type="ECO:0008006" key="12">
    <source>
        <dbReference type="Google" id="ProtNLM"/>
    </source>
</evidence>
<dbReference type="EMBL" id="NMQW01000050">
    <property type="protein sequence ID" value="OXM83197.1"/>
    <property type="molecule type" value="Genomic_DNA"/>
</dbReference>
<keyword evidence="2" id="KW-1003">Cell membrane</keyword>
<protein>
    <recommendedName>
        <fullName evidence="12">Methyl-accepting chemotaxis protein</fullName>
    </recommendedName>
</protein>
<dbReference type="PANTHER" id="PTHR32089">
    <property type="entry name" value="METHYL-ACCEPTING CHEMOTAXIS PROTEIN MCPB"/>
    <property type="match status" value="1"/>
</dbReference>
<evidence type="ECO:0000313" key="10">
    <source>
        <dbReference type="EMBL" id="OXM83197.1"/>
    </source>
</evidence>
<dbReference type="PROSITE" id="PS50111">
    <property type="entry name" value="CHEMOTAXIS_TRANSDUC_2"/>
    <property type="match status" value="1"/>
</dbReference>
<evidence type="ECO:0000256" key="6">
    <source>
        <dbReference type="PROSITE-ProRule" id="PRU00284"/>
    </source>
</evidence>
<evidence type="ECO:0000313" key="11">
    <source>
        <dbReference type="Proteomes" id="UP000215509"/>
    </source>
</evidence>
<dbReference type="Gene3D" id="6.10.340.10">
    <property type="match status" value="1"/>
</dbReference>
<comment type="similarity">
    <text evidence="5">Belongs to the methyl-accepting chemotaxis (MCP) protein family.</text>
</comment>
<keyword evidence="7" id="KW-1133">Transmembrane helix</keyword>
<dbReference type="PRINTS" id="PR00260">
    <property type="entry name" value="CHEMTRNSDUCR"/>
</dbReference>
<dbReference type="CDD" id="cd06225">
    <property type="entry name" value="HAMP"/>
    <property type="match status" value="1"/>
</dbReference>
<dbReference type="Gene3D" id="1.10.287.950">
    <property type="entry name" value="Methyl-accepting chemotaxis protein"/>
    <property type="match status" value="1"/>
</dbReference>
<keyword evidence="3 7" id="KW-0472">Membrane</keyword>
<dbReference type="GO" id="GO:0005886">
    <property type="term" value="C:plasma membrane"/>
    <property type="evidence" value="ECO:0007669"/>
    <property type="project" value="UniProtKB-SubCell"/>
</dbReference>
<evidence type="ECO:0000256" key="7">
    <source>
        <dbReference type="SAM" id="Phobius"/>
    </source>
</evidence>
<evidence type="ECO:0000259" key="8">
    <source>
        <dbReference type="PROSITE" id="PS50111"/>
    </source>
</evidence>
<evidence type="ECO:0000256" key="2">
    <source>
        <dbReference type="ARBA" id="ARBA00022475"/>
    </source>
</evidence>
<sequence>MELKSRINLKLNFKLTLFKKLLASFVVVLLLLSIISVTAITRMSTMGEKSKQTTDSGLPNVIMLGNLNYDLKELDDLMLRIQLNLQEKPVQEDMGSIAGSNGEVVSQPDKAQALFTSIQGRSQNLAKIAVTDADRNLVKLFNEKWEAYAKQFPLILTTAQKHSPEGMQMIQRADESLSGCSYVIDVLTRNIQTNANGWGEELIQSYSSGMVWVITLSIIAVLAGLTISFVIAQHVSKPLKEMGAVANRISAGDLSVRSKVLSRHDEIGELSIAFTKMSDHMRQMIENINGHAQLVTVSADQLKSSSGEMQQASAQIASTVKEVATGADQQTLTMEETSRSMEEVGAGISRMAESASTIAESVEWTKQQAETGEASVQNTVHQMQSIHSSVHETDEVIGLLESKSKQIGSILQAIQDVAQQTNLLALNAAIEAARAGEQGRGFAVVAAEVRKLAEQSGSSSEEIGQLLHEIQASIRSSGEAMSRVKTEVSTGIELVKETEQNFDRILKSTSHIASQIQEMAATSEEISAGAQQITAAVQQVAYIAKETAASSQHVSTSAEGQLQTTGEVQASAESLSEMADEMQRLLSQFKIA</sequence>
<feature type="transmembrane region" description="Helical" evidence="7">
    <location>
        <begin position="21"/>
        <end position="40"/>
    </location>
</feature>
<dbReference type="OrthoDB" id="358716at2"/>
<evidence type="ECO:0000256" key="5">
    <source>
        <dbReference type="ARBA" id="ARBA00029447"/>
    </source>
</evidence>
<feature type="domain" description="HAMP" evidence="9">
    <location>
        <begin position="233"/>
        <end position="286"/>
    </location>
</feature>
<accession>A0A229UIC5</accession>
<dbReference type="SMART" id="SM00304">
    <property type="entry name" value="HAMP"/>
    <property type="match status" value="2"/>
</dbReference>
<evidence type="ECO:0000259" key="9">
    <source>
        <dbReference type="PROSITE" id="PS50885"/>
    </source>
</evidence>
<name>A0A229UIC5_9BACL</name>
<dbReference type="RefSeq" id="WP_094017982.1">
    <property type="nucleotide sequence ID" value="NZ_NMQW01000050.1"/>
</dbReference>
<reference evidence="10 11" key="1">
    <citation type="submission" date="2017-07" db="EMBL/GenBank/DDBJ databases">
        <title>Genome sequencing and assembly of Paenibacillus rigui.</title>
        <authorList>
            <person name="Mayilraj S."/>
        </authorList>
    </citation>
    <scope>NUCLEOTIDE SEQUENCE [LARGE SCALE GENOMIC DNA]</scope>
    <source>
        <strain evidence="10 11">JCM 16352</strain>
    </source>
</reference>
<dbReference type="GO" id="GO:0007165">
    <property type="term" value="P:signal transduction"/>
    <property type="evidence" value="ECO:0007669"/>
    <property type="project" value="UniProtKB-KW"/>
</dbReference>
<evidence type="ECO:0000256" key="4">
    <source>
        <dbReference type="ARBA" id="ARBA00023224"/>
    </source>
</evidence>
<keyword evidence="11" id="KW-1185">Reference proteome</keyword>
<dbReference type="GO" id="GO:0006935">
    <property type="term" value="P:chemotaxis"/>
    <property type="evidence" value="ECO:0007669"/>
    <property type="project" value="InterPro"/>
</dbReference>
<dbReference type="Pfam" id="PF00672">
    <property type="entry name" value="HAMP"/>
    <property type="match status" value="1"/>
</dbReference>
<dbReference type="Pfam" id="PF00015">
    <property type="entry name" value="MCPsignal"/>
    <property type="match status" value="1"/>
</dbReference>
<dbReference type="PANTHER" id="PTHR32089:SF114">
    <property type="entry name" value="METHYL-ACCEPTING CHEMOTAXIS PROTEIN MCPB"/>
    <property type="match status" value="1"/>
</dbReference>
<keyword evidence="7" id="KW-0812">Transmembrane</keyword>
<feature type="domain" description="Methyl-accepting transducer" evidence="8">
    <location>
        <begin position="305"/>
        <end position="541"/>
    </location>
</feature>
<comment type="subcellular location">
    <subcellularLocation>
        <location evidence="1">Cell membrane</location>
    </subcellularLocation>
</comment>
<dbReference type="SMART" id="SM00283">
    <property type="entry name" value="MA"/>
    <property type="match status" value="1"/>
</dbReference>
<dbReference type="GO" id="GO:0004888">
    <property type="term" value="F:transmembrane signaling receptor activity"/>
    <property type="evidence" value="ECO:0007669"/>
    <property type="project" value="InterPro"/>
</dbReference>
<evidence type="ECO:0000256" key="3">
    <source>
        <dbReference type="ARBA" id="ARBA00023136"/>
    </source>
</evidence>
<dbReference type="Proteomes" id="UP000215509">
    <property type="component" value="Unassembled WGS sequence"/>
</dbReference>
<evidence type="ECO:0000256" key="1">
    <source>
        <dbReference type="ARBA" id="ARBA00004236"/>
    </source>
</evidence>
<feature type="transmembrane region" description="Helical" evidence="7">
    <location>
        <begin position="210"/>
        <end position="232"/>
    </location>
</feature>
<dbReference type="InterPro" id="IPR004090">
    <property type="entry name" value="Chemotax_Me-accpt_rcpt"/>
</dbReference>
<keyword evidence="4 6" id="KW-0807">Transducer</keyword>
<organism evidence="10 11">
    <name type="scientific">Paenibacillus rigui</name>
    <dbReference type="NCBI Taxonomy" id="554312"/>
    <lineage>
        <taxon>Bacteria</taxon>
        <taxon>Bacillati</taxon>
        <taxon>Bacillota</taxon>
        <taxon>Bacilli</taxon>
        <taxon>Bacillales</taxon>
        <taxon>Paenibacillaceae</taxon>
        <taxon>Paenibacillus</taxon>
    </lineage>
</organism>
<dbReference type="InterPro" id="IPR003660">
    <property type="entry name" value="HAMP_dom"/>
</dbReference>
<dbReference type="SUPFAM" id="SSF58104">
    <property type="entry name" value="Methyl-accepting chemotaxis protein (MCP) signaling domain"/>
    <property type="match status" value="1"/>
</dbReference>
<dbReference type="CDD" id="cd11386">
    <property type="entry name" value="MCP_signal"/>
    <property type="match status" value="1"/>
</dbReference>
<dbReference type="AlphaFoldDB" id="A0A229UIC5"/>
<dbReference type="InterPro" id="IPR004089">
    <property type="entry name" value="MCPsignal_dom"/>
</dbReference>